<dbReference type="Pfam" id="PF00005">
    <property type="entry name" value="ABC_tran"/>
    <property type="match status" value="1"/>
</dbReference>
<evidence type="ECO:0000259" key="4">
    <source>
        <dbReference type="PROSITE" id="PS50893"/>
    </source>
</evidence>
<dbReference type="PROSITE" id="PS50893">
    <property type="entry name" value="ABC_TRANSPORTER_2"/>
    <property type="match status" value="1"/>
</dbReference>
<evidence type="ECO:0000256" key="1">
    <source>
        <dbReference type="ARBA" id="ARBA00022448"/>
    </source>
</evidence>
<dbReference type="PANTHER" id="PTHR43023:SF3">
    <property type="entry name" value="PROTEIN TRIGALACTOSYLDIACYLGLYCEROL 3, CHLOROPLASTIC"/>
    <property type="match status" value="1"/>
</dbReference>
<evidence type="ECO:0000313" key="5">
    <source>
        <dbReference type="EMBL" id="SVB20228.1"/>
    </source>
</evidence>
<sequence>MEHVIEVHGLVTRFGDHIVHDNLDFTVQRGEIMGIIGGSGSGKSVLMWTVLGLKKPSAGQVKILGLEVDHHNPSTTKAIQARTGVLFQDGALFSSLTVLQNIMVPLQRHTRISKELVEAIAILKLTMVGLDSTAANKMPGELSGGMRKRVSLARALSLDPEILFLDEPTAGLDPIGAAEFDSLVSDLQRTLGLTVIMITHDLDSLFAITDRISVLIHKKLITGTISELLEYNEPWIGKYFNGPRGRAVTKLS</sequence>
<reference evidence="5" key="1">
    <citation type="submission" date="2018-05" db="EMBL/GenBank/DDBJ databases">
        <authorList>
            <person name="Lanie J.A."/>
            <person name="Ng W.-L."/>
            <person name="Kazmierczak K.M."/>
            <person name="Andrzejewski T.M."/>
            <person name="Davidsen T.M."/>
            <person name="Wayne K.J."/>
            <person name="Tettelin H."/>
            <person name="Glass J.I."/>
            <person name="Rusch D."/>
            <person name="Podicherti R."/>
            <person name="Tsui H.-C.T."/>
            <person name="Winkler M.E."/>
        </authorList>
    </citation>
    <scope>NUCLEOTIDE SEQUENCE</scope>
</reference>
<name>A0A382C2E4_9ZZZZ</name>
<dbReference type="EMBL" id="UINC01032488">
    <property type="protein sequence ID" value="SVB20228.1"/>
    <property type="molecule type" value="Genomic_DNA"/>
</dbReference>
<dbReference type="SUPFAM" id="SSF52540">
    <property type="entry name" value="P-loop containing nucleoside triphosphate hydrolases"/>
    <property type="match status" value="1"/>
</dbReference>
<dbReference type="PANTHER" id="PTHR43023">
    <property type="entry name" value="PROTEIN TRIGALACTOSYLDIACYLGLYCEROL 3, CHLOROPLASTIC"/>
    <property type="match status" value="1"/>
</dbReference>
<feature type="domain" description="ABC transporter" evidence="4">
    <location>
        <begin position="5"/>
        <end position="242"/>
    </location>
</feature>
<dbReference type="GO" id="GO:0016887">
    <property type="term" value="F:ATP hydrolysis activity"/>
    <property type="evidence" value="ECO:0007669"/>
    <property type="project" value="InterPro"/>
</dbReference>
<dbReference type="Gene3D" id="3.40.50.300">
    <property type="entry name" value="P-loop containing nucleotide triphosphate hydrolases"/>
    <property type="match status" value="1"/>
</dbReference>
<protein>
    <recommendedName>
        <fullName evidence="4">ABC transporter domain-containing protein</fullName>
    </recommendedName>
</protein>
<dbReference type="InterPro" id="IPR003593">
    <property type="entry name" value="AAA+_ATPase"/>
</dbReference>
<keyword evidence="1" id="KW-0813">Transport</keyword>
<organism evidence="5">
    <name type="scientific">marine metagenome</name>
    <dbReference type="NCBI Taxonomy" id="408172"/>
    <lineage>
        <taxon>unclassified sequences</taxon>
        <taxon>metagenomes</taxon>
        <taxon>ecological metagenomes</taxon>
    </lineage>
</organism>
<dbReference type="PROSITE" id="PS00211">
    <property type="entry name" value="ABC_TRANSPORTER_1"/>
    <property type="match status" value="1"/>
</dbReference>
<proteinExistence type="predicted"/>
<keyword evidence="3" id="KW-0067">ATP-binding</keyword>
<accession>A0A382C2E4</accession>
<dbReference type="AlphaFoldDB" id="A0A382C2E4"/>
<keyword evidence="2" id="KW-0547">Nucleotide-binding</keyword>
<dbReference type="InterPro" id="IPR017871">
    <property type="entry name" value="ABC_transporter-like_CS"/>
</dbReference>
<dbReference type="SMART" id="SM00382">
    <property type="entry name" value="AAA"/>
    <property type="match status" value="1"/>
</dbReference>
<dbReference type="InterPro" id="IPR003439">
    <property type="entry name" value="ABC_transporter-like_ATP-bd"/>
</dbReference>
<dbReference type="GO" id="GO:0005524">
    <property type="term" value="F:ATP binding"/>
    <property type="evidence" value="ECO:0007669"/>
    <property type="project" value="UniProtKB-KW"/>
</dbReference>
<evidence type="ECO:0000256" key="2">
    <source>
        <dbReference type="ARBA" id="ARBA00022741"/>
    </source>
</evidence>
<gene>
    <name evidence="5" type="ORF">METZ01_LOCUS173082</name>
</gene>
<evidence type="ECO:0000256" key="3">
    <source>
        <dbReference type="ARBA" id="ARBA00022840"/>
    </source>
</evidence>
<dbReference type="InterPro" id="IPR027417">
    <property type="entry name" value="P-loop_NTPase"/>
</dbReference>